<reference evidence="1 2" key="1">
    <citation type="journal article" date="2011" name="J. Bacteriol.">
        <title>Complete genome sequence of the polycyclic aromatic hydrocarbon-degrading bacterium Alteromonas sp. strain SN2.</title>
        <authorList>
            <person name="Jin H.M."/>
            <person name="Jeong H."/>
            <person name="Moon E.J."/>
            <person name="Math R.K."/>
            <person name="Lee K."/>
            <person name="Kim H.J."/>
            <person name="Jeon C.O."/>
            <person name="Oh T.K."/>
            <person name="Kim J.F."/>
        </authorList>
    </citation>
    <scope>NUCLEOTIDE SEQUENCE [LARGE SCALE GENOMIC DNA]</scope>
    <source>
        <strain evidence="2">JCM 17741 / KACC 18427 / KCTC 11700BP / SN2</strain>
    </source>
</reference>
<dbReference type="AlphaFoldDB" id="F5Z5H2"/>
<keyword evidence="2" id="KW-1185">Reference proteome</keyword>
<evidence type="ECO:0000313" key="1">
    <source>
        <dbReference type="EMBL" id="AEF04898.1"/>
    </source>
</evidence>
<dbReference type="KEGG" id="alt:ambt_16965"/>
<dbReference type="HOGENOM" id="CLU_2271474_0_0_6"/>
<dbReference type="EMBL" id="CP002339">
    <property type="protein sequence ID" value="AEF04898.1"/>
    <property type="molecule type" value="Genomic_DNA"/>
</dbReference>
<organism evidence="1 2">
    <name type="scientific">Alteromonas naphthalenivorans</name>
    <dbReference type="NCBI Taxonomy" id="715451"/>
    <lineage>
        <taxon>Bacteria</taxon>
        <taxon>Pseudomonadati</taxon>
        <taxon>Pseudomonadota</taxon>
        <taxon>Gammaproteobacteria</taxon>
        <taxon>Alteromonadales</taxon>
        <taxon>Alteromonadaceae</taxon>
        <taxon>Alteromonas/Salinimonas group</taxon>
        <taxon>Alteromonas</taxon>
    </lineage>
</organism>
<dbReference type="OrthoDB" id="9892023at2"/>
<dbReference type="Proteomes" id="UP000000683">
    <property type="component" value="Chromosome"/>
</dbReference>
<dbReference type="RefSeq" id="WP_013785819.1">
    <property type="nucleotide sequence ID" value="NC_015554.1"/>
</dbReference>
<name>F5Z5H2_ALTNA</name>
<sequence length="107" mass="12334">MTTNNTYLCSAVISDIFSSLANAFLLYRDEIDGAQYRNSQHIEDSIMNVVLQNQVITDPSYLPLIRELVGVVVSEPLLYAEWTEDDFEFFSEQMTFDFDDISEDFPD</sequence>
<accession>F5Z5H2</accession>
<proteinExistence type="predicted"/>
<gene>
    <name evidence="1" type="ordered locus">ambt_16965</name>
</gene>
<protein>
    <submittedName>
        <fullName evidence="1">Uncharacterized protein</fullName>
    </submittedName>
</protein>
<evidence type="ECO:0000313" key="2">
    <source>
        <dbReference type="Proteomes" id="UP000000683"/>
    </source>
</evidence>